<accession>A0A7R9QFD5</accession>
<dbReference type="AlphaFoldDB" id="A0A7R9QFD5"/>
<proteinExistence type="predicted"/>
<dbReference type="EMBL" id="OC916267">
    <property type="protein sequence ID" value="CAD7643705.1"/>
    <property type="molecule type" value="Genomic_DNA"/>
</dbReference>
<evidence type="ECO:0000313" key="1">
    <source>
        <dbReference type="EMBL" id="CAD7643705.1"/>
    </source>
</evidence>
<organism evidence="1">
    <name type="scientific">Oppiella nova</name>
    <dbReference type="NCBI Taxonomy" id="334625"/>
    <lineage>
        <taxon>Eukaryota</taxon>
        <taxon>Metazoa</taxon>
        <taxon>Ecdysozoa</taxon>
        <taxon>Arthropoda</taxon>
        <taxon>Chelicerata</taxon>
        <taxon>Arachnida</taxon>
        <taxon>Acari</taxon>
        <taxon>Acariformes</taxon>
        <taxon>Sarcoptiformes</taxon>
        <taxon>Oribatida</taxon>
        <taxon>Brachypylina</taxon>
        <taxon>Oppioidea</taxon>
        <taxon>Oppiidae</taxon>
        <taxon>Oppiella</taxon>
    </lineage>
</organism>
<dbReference type="PANTHER" id="PTHR31859:SF9">
    <property type="entry name" value="TETRATRICOPEPTIDE REPEAT PROTEIN 39B"/>
    <property type="match status" value="1"/>
</dbReference>
<dbReference type="Gene3D" id="1.25.40.10">
    <property type="entry name" value="Tetratricopeptide repeat domain"/>
    <property type="match status" value="1"/>
</dbReference>
<sequence length="364" mass="42028">MSAILCALEAQNIYALIKIAYRLRLCVSAFKECKTILRTRTVWESETSRQHIEAGVRLASGLQHLLISHIPPKLLKIVNFLGYKGVESRAFQELSRTAFELPGISSRIAQIVLLFYWIAGQPHGCLGPKEQSLAFSEQIIDKELKRFPKSLLYRLAKAKLEQISGRIDSAIHLFKDCLVNNTLEISHKIFHMELALCYALKCQWSEAIEMAELVRQQSVHSPAIITYIVAVFRYAKSVDDSDPRMKQTAAELFKESRIERDFSIPPQTVLELGLIELELKNSDEAKRWLNKVIKDYSTYLRENFVHLRVYAALRELGISTDKENEDQLKMKEYGKQWLQDLEVEENSYENIVRNDRLKLELHSD</sequence>
<reference evidence="1" key="1">
    <citation type="submission" date="2020-11" db="EMBL/GenBank/DDBJ databases">
        <authorList>
            <person name="Tran Van P."/>
        </authorList>
    </citation>
    <scope>NUCLEOTIDE SEQUENCE</scope>
</reference>
<dbReference type="OrthoDB" id="6482300at2759"/>
<dbReference type="InterPro" id="IPR011990">
    <property type="entry name" value="TPR-like_helical_dom_sf"/>
</dbReference>
<dbReference type="PANTHER" id="PTHR31859">
    <property type="entry name" value="TETRATRICOPEPTIDE REPEAT PROTEIN 39 FAMILY MEMBER"/>
    <property type="match status" value="1"/>
</dbReference>
<gene>
    <name evidence="1" type="ORF">ONB1V03_LOCUS4273</name>
</gene>
<dbReference type="EMBL" id="CAJPVJ010001442">
    <property type="protein sequence ID" value="CAG2164724.1"/>
    <property type="molecule type" value="Genomic_DNA"/>
</dbReference>
<dbReference type="InterPro" id="IPR019412">
    <property type="entry name" value="IML2/TPR_39"/>
</dbReference>
<name>A0A7R9QFD5_9ACAR</name>
<keyword evidence="2" id="KW-1185">Reference proteome</keyword>
<dbReference type="Proteomes" id="UP000728032">
    <property type="component" value="Unassembled WGS sequence"/>
</dbReference>
<protein>
    <submittedName>
        <fullName evidence="1">Uncharacterized protein</fullName>
    </submittedName>
</protein>
<dbReference type="SUPFAM" id="SSF48452">
    <property type="entry name" value="TPR-like"/>
    <property type="match status" value="1"/>
</dbReference>
<dbReference type="Pfam" id="PF10300">
    <property type="entry name" value="Iml2-TPR_39"/>
    <property type="match status" value="1"/>
</dbReference>
<evidence type="ECO:0000313" key="2">
    <source>
        <dbReference type="Proteomes" id="UP000728032"/>
    </source>
</evidence>